<dbReference type="Gene3D" id="2.10.25.10">
    <property type="entry name" value="Laminin"/>
    <property type="match status" value="1"/>
</dbReference>
<dbReference type="GO" id="GO:0009887">
    <property type="term" value="P:animal organ morphogenesis"/>
    <property type="evidence" value="ECO:0007669"/>
    <property type="project" value="TreeGrafter"/>
</dbReference>
<dbReference type="STRING" id="244447.ENSCSEP00000024249"/>
<dbReference type="GeneID" id="103380541"/>
<dbReference type="Proteomes" id="UP000265120">
    <property type="component" value="Chromosome 6"/>
</dbReference>
<dbReference type="GO" id="GO:0034446">
    <property type="term" value="P:substrate adhesion-dependent cell spreading"/>
    <property type="evidence" value="ECO:0007669"/>
    <property type="project" value="TreeGrafter"/>
</dbReference>
<feature type="domain" description="Laminin N-terminal" evidence="13">
    <location>
        <begin position="35"/>
        <end position="271"/>
    </location>
</feature>
<keyword evidence="15" id="KW-1185">Reference proteome</keyword>
<evidence type="ECO:0000313" key="15">
    <source>
        <dbReference type="Proteomes" id="UP000265120"/>
    </source>
</evidence>
<evidence type="ECO:0000256" key="3">
    <source>
        <dbReference type="ARBA" id="ARBA00022530"/>
    </source>
</evidence>
<evidence type="ECO:0000256" key="10">
    <source>
        <dbReference type="SAM" id="SignalP"/>
    </source>
</evidence>
<dbReference type="InParanoid" id="A0A3P8WC51"/>
<evidence type="ECO:0000313" key="14">
    <source>
        <dbReference type="Ensembl" id="ENSCSEP00000024249.1"/>
    </source>
</evidence>
<feature type="domain" description="Laminin EGF-like" evidence="11">
    <location>
        <begin position="341"/>
        <end position="403"/>
    </location>
</feature>
<dbReference type="Gene3D" id="2.40.50.120">
    <property type="match status" value="1"/>
</dbReference>
<dbReference type="SMART" id="SM00136">
    <property type="entry name" value="LamNT"/>
    <property type="match status" value="1"/>
</dbReference>
<dbReference type="SMART" id="SM00180">
    <property type="entry name" value="EGF_Lam"/>
    <property type="match status" value="3"/>
</dbReference>
<dbReference type="PANTHER" id="PTHR10574:SF419">
    <property type="entry name" value="LAMININ SUBUNIT ALPHA-3-RELATED"/>
    <property type="match status" value="1"/>
</dbReference>
<keyword evidence="7" id="KW-0325">Glycoprotein</keyword>
<evidence type="ECO:0000256" key="6">
    <source>
        <dbReference type="ARBA" id="ARBA00023157"/>
    </source>
</evidence>
<dbReference type="KEGG" id="csem:103380541"/>
<dbReference type="FunFam" id="2.10.25.10:FF:000333">
    <property type="entry name" value="netrin-4 isoform X2"/>
    <property type="match status" value="1"/>
</dbReference>
<comment type="subcellular location">
    <subcellularLocation>
        <location evidence="1">Secreted</location>
        <location evidence="1">Extracellular space</location>
        <location evidence="1">Extracellular matrix</location>
    </subcellularLocation>
</comment>
<reference evidence="14" key="2">
    <citation type="submission" date="2025-08" db="UniProtKB">
        <authorList>
            <consortium name="Ensembl"/>
        </authorList>
    </citation>
    <scope>IDENTIFICATION</scope>
</reference>
<dbReference type="Gene3D" id="2.170.300.10">
    <property type="entry name" value="Tie2 ligand-binding domain superfamily"/>
    <property type="match status" value="1"/>
</dbReference>
<dbReference type="SUPFAM" id="SSF57196">
    <property type="entry name" value="EGF/Laminin"/>
    <property type="match status" value="3"/>
</dbReference>
<accession>A0A3P8WC51</accession>
<dbReference type="InterPro" id="IPR018933">
    <property type="entry name" value="Netrin_module_non-TIMP"/>
</dbReference>
<dbReference type="FunFam" id="2.170.300.10:FF:000001">
    <property type="entry name" value="Laminin subunit beta-1"/>
    <property type="match status" value="1"/>
</dbReference>
<keyword evidence="8 9" id="KW-0424">Laminin EGF-like domain</keyword>
<dbReference type="PROSITE" id="PS51117">
    <property type="entry name" value="LAMININ_NTER"/>
    <property type="match status" value="1"/>
</dbReference>
<dbReference type="Pfam" id="PF00053">
    <property type="entry name" value="EGF_laminin"/>
    <property type="match status" value="3"/>
</dbReference>
<evidence type="ECO:0000259" key="12">
    <source>
        <dbReference type="PROSITE" id="PS50189"/>
    </source>
</evidence>
<dbReference type="FunFam" id="2.10.25.10:FF:000090">
    <property type="entry name" value="laminin subunit alpha"/>
    <property type="match status" value="1"/>
</dbReference>
<feature type="signal peptide" evidence="10">
    <location>
        <begin position="1"/>
        <end position="15"/>
    </location>
</feature>
<feature type="domain" description="Laminin EGF-like" evidence="11">
    <location>
        <begin position="404"/>
        <end position="455"/>
    </location>
</feature>
<keyword evidence="4 10" id="KW-0732">Signal</keyword>
<feature type="domain" description="NTR" evidence="12">
    <location>
        <begin position="512"/>
        <end position="634"/>
    </location>
</feature>
<dbReference type="SUPFAM" id="SSF50242">
    <property type="entry name" value="TIMP-like"/>
    <property type="match status" value="1"/>
</dbReference>
<dbReference type="GO" id="GO:0043256">
    <property type="term" value="C:laminin complex"/>
    <property type="evidence" value="ECO:0007669"/>
    <property type="project" value="TreeGrafter"/>
</dbReference>
<evidence type="ECO:0000256" key="4">
    <source>
        <dbReference type="ARBA" id="ARBA00022729"/>
    </source>
</evidence>
<dbReference type="FunFam" id="2.60.120.260:FF:000173">
    <property type="entry name" value="Netrin 4"/>
    <property type="match status" value="1"/>
</dbReference>
<dbReference type="GO" id="GO:0070831">
    <property type="term" value="P:basement membrane assembly"/>
    <property type="evidence" value="ECO:0007669"/>
    <property type="project" value="TreeGrafter"/>
</dbReference>
<reference evidence="14" key="3">
    <citation type="submission" date="2025-09" db="UniProtKB">
        <authorList>
            <consortium name="Ensembl"/>
        </authorList>
    </citation>
    <scope>IDENTIFICATION</scope>
</reference>
<sequence>MTLWTLLALLPLCTSSPLLTDMSVGKDPAAGSSCSGRACNPRMGNLSQGRVLSTQSTCGANSSELYCFYRQTFAPRSKESCSLIKCSKCNSDVPGQAHPASAMTDSPFLHPDSWWQSAEGVKEEMLQLDLETEFLFTHLILVFRSPRPAAMVLERSQDHGRTWKTLRYYAKDCEQMFGLAEETTDKEGGATCTSKYSGAFPCTRGEVIYRALSPWQSVDPYGAAARDQLMITNLRVRLLQQQPCPCQDKDLGAASLPTAHYAIYDFIVKGSCLCHGHADHCLPATDHQSSPDKTSNVVHGKCVCRHNTAGDHCERCAPLYNDRPWQAANGLTGTPHECQKCKCNGHANSCHFSRELWLASSRRSGGVCDDCLHNTEGRHCQNCKKGYFRDQSRPATAPDSCKPCSCHPVGSALSGDGSHCNPTNGDCTCKPGVGGPACDSCMMGYWGLHEYGCRPCDCTGDCDPFTGDCISGSEVDAFYAGSNHVGHSSNDSERTQFKPEELFSALHHSVKCECVEMSLDRPKVICAAAYDYVLVAKVMSAHDKGSHAEVEVKVKKVLYQSPSMKIRRGSVTLYPESWTTQGCTCPILNPGSEYVVAGHEDWRTGRLMVNTKSLVKSWRSSLGRKILHILRKNCGQRQSFVKVFPGEMNRIKALTNR</sequence>
<comment type="caution">
    <text evidence="9">Lacks conserved residue(s) required for the propagation of feature annotation.</text>
</comment>
<keyword evidence="2" id="KW-0964">Secreted</keyword>
<dbReference type="PANTHER" id="PTHR10574">
    <property type="entry name" value="NETRIN/LAMININ-RELATED"/>
    <property type="match status" value="1"/>
</dbReference>
<dbReference type="GO" id="GO:0009888">
    <property type="term" value="P:tissue development"/>
    <property type="evidence" value="ECO:0007669"/>
    <property type="project" value="TreeGrafter"/>
</dbReference>
<dbReference type="InterPro" id="IPR002049">
    <property type="entry name" value="LE_dom"/>
</dbReference>
<dbReference type="PROSITE" id="PS50027">
    <property type="entry name" value="EGF_LAM_2"/>
    <property type="match status" value="2"/>
</dbReference>
<feature type="disulfide bond" evidence="9">
    <location>
        <begin position="429"/>
        <end position="438"/>
    </location>
</feature>
<evidence type="ECO:0000256" key="5">
    <source>
        <dbReference type="ARBA" id="ARBA00022737"/>
    </source>
</evidence>
<dbReference type="GeneTree" id="ENSGT00940000156615"/>
<dbReference type="Pfam" id="PF00055">
    <property type="entry name" value="Laminin_N"/>
    <property type="match status" value="1"/>
</dbReference>
<evidence type="ECO:0000256" key="7">
    <source>
        <dbReference type="ARBA" id="ARBA00023180"/>
    </source>
</evidence>
<dbReference type="InterPro" id="IPR001134">
    <property type="entry name" value="Netrin_domain"/>
</dbReference>
<dbReference type="InterPro" id="IPR050440">
    <property type="entry name" value="Laminin/Netrin_ECM"/>
</dbReference>
<dbReference type="RefSeq" id="XP_016888464.1">
    <property type="nucleotide sequence ID" value="XM_017032975.1"/>
</dbReference>
<name>A0A3P8WC51_CYNSE</name>
<evidence type="ECO:0000256" key="8">
    <source>
        <dbReference type="ARBA" id="ARBA00023292"/>
    </source>
</evidence>
<dbReference type="GO" id="GO:0016477">
    <property type="term" value="P:cell migration"/>
    <property type="evidence" value="ECO:0007669"/>
    <property type="project" value="TreeGrafter"/>
</dbReference>
<reference evidence="14 15" key="1">
    <citation type="journal article" date="2014" name="Nat. Genet.">
        <title>Whole-genome sequence of a flatfish provides insights into ZW sex chromosome evolution and adaptation to a benthic lifestyle.</title>
        <authorList>
            <person name="Chen S."/>
            <person name="Zhang G."/>
            <person name="Shao C."/>
            <person name="Huang Q."/>
            <person name="Liu G."/>
            <person name="Zhang P."/>
            <person name="Song W."/>
            <person name="An N."/>
            <person name="Chalopin D."/>
            <person name="Volff J.N."/>
            <person name="Hong Y."/>
            <person name="Li Q."/>
            <person name="Sha Z."/>
            <person name="Zhou H."/>
            <person name="Xie M."/>
            <person name="Yu Q."/>
            <person name="Liu Y."/>
            <person name="Xiang H."/>
            <person name="Wang N."/>
            <person name="Wu K."/>
            <person name="Yang C."/>
            <person name="Zhou Q."/>
            <person name="Liao X."/>
            <person name="Yang L."/>
            <person name="Hu Q."/>
            <person name="Zhang J."/>
            <person name="Meng L."/>
            <person name="Jin L."/>
            <person name="Tian Y."/>
            <person name="Lian J."/>
            <person name="Yang J."/>
            <person name="Miao G."/>
            <person name="Liu S."/>
            <person name="Liang Z."/>
            <person name="Yan F."/>
            <person name="Li Y."/>
            <person name="Sun B."/>
            <person name="Zhang H."/>
            <person name="Zhang J."/>
            <person name="Zhu Y."/>
            <person name="Du M."/>
            <person name="Zhao Y."/>
            <person name="Schartl M."/>
            <person name="Tang Q."/>
            <person name="Wang J."/>
        </authorList>
    </citation>
    <scope>NUCLEOTIDE SEQUENCE</scope>
</reference>
<keyword evidence="6 9" id="KW-1015">Disulfide bond</keyword>
<evidence type="ECO:0000259" key="13">
    <source>
        <dbReference type="PROSITE" id="PS51117"/>
    </source>
</evidence>
<dbReference type="Gene3D" id="2.60.120.260">
    <property type="entry name" value="Galactose-binding domain-like"/>
    <property type="match status" value="1"/>
</dbReference>
<evidence type="ECO:0000259" key="11">
    <source>
        <dbReference type="PROSITE" id="PS50027"/>
    </source>
</evidence>
<organism evidence="14 15">
    <name type="scientific">Cynoglossus semilaevis</name>
    <name type="common">Tongue sole</name>
    <dbReference type="NCBI Taxonomy" id="244447"/>
    <lineage>
        <taxon>Eukaryota</taxon>
        <taxon>Metazoa</taxon>
        <taxon>Chordata</taxon>
        <taxon>Craniata</taxon>
        <taxon>Vertebrata</taxon>
        <taxon>Euteleostomi</taxon>
        <taxon>Actinopterygii</taxon>
        <taxon>Neopterygii</taxon>
        <taxon>Teleostei</taxon>
        <taxon>Neoteleostei</taxon>
        <taxon>Acanthomorphata</taxon>
        <taxon>Carangaria</taxon>
        <taxon>Pleuronectiformes</taxon>
        <taxon>Pleuronectoidei</taxon>
        <taxon>Cynoglossidae</taxon>
        <taxon>Cynoglossinae</taxon>
        <taxon>Cynoglossus</taxon>
    </lineage>
</organism>
<evidence type="ECO:0000256" key="1">
    <source>
        <dbReference type="ARBA" id="ARBA00004498"/>
    </source>
</evidence>
<dbReference type="PROSITE" id="PS50189">
    <property type="entry name" value="NTR"/>
    <property type="match status" value="1"/>
</dbReference>
<dbReference type="FunCoup" id="A0A3P8WC51">
    <property type="interactions" value="390"/>
</dbReference>
<feature type="chain" id="PRO_5017992063" evidence="10">
    <location>
        <begin position="16"/>
        <end position="657"/>
    </location>
</feature>
<evidence type="ECO:0000256" key="2">
    <source>
        <dbReference type="ARBA" id="ARBA00022525"/>
    </source>
</evidence>
<dbReference type="CDD" id="cd00055">
    <property type="entry name" value="EGF_Lam"/>
    <property type="match status" value="3"/>
</dbReference>
<dbReference type="SMART" id="SM00643">
    <property type="entry name" value="C345C"/>
    <property type="match status" value="1"/>
</dbReference>
<evidence type="ECO:0000256" key="9">
    <source>
        <dbReference type="PROSITE-ProRule" id="PRU00460"/>
    </source>
</evidence>
<dbReference type="PRINTS" id="PR00011">
    <property type="entry name" value="EGFLAMININ"/>
</dbReference>
<feature type="disulfide bond" evidence="9">
    <location>
        <begin position="371"/>
        <end position="380"/>
    </location>
</feature>
<dbReference type="Pfam" id="PF01759">
    <property type="entry name" value="NTR"/>
    <property type="match status" value="1"/>
</dbReference>
<keyword evidence="3" id="KW-0272">Extracellular matrix</keyword>
<proteinExistence type="predicted"/>
<dbReference type="PROSITE" id="PS01248">
    <property type="entry name" value="EGF_LAM_1"/>
    <property type="match status" value="1"/>
</dbReference>
<dbReference type="Ensembl" id="ENSCSET00000024575.1">
    <property type="protein sequence ID" value="ENSCSEP00000024249.1"/>
    <property type="gene ID" value="ENSCSEG00000015470.1"/>
</dbReference>
<dbReference type="InterPro" id="IPR008993">
    <property type="entry name" value="TIMP-like_OB-fold"/>
</dbReference>
<dbReference type="AlphaFoldDB" id="A0A3P8WC51"/>
<dbReference type="GO" id="GO:0007411">
    <property type="term" value="P:axon guidance"/>
    <property type="evidence" value="ECO:0007669"/>
    <property type="project" value="TreeGrafter"/>
</dbReference>
<protein>
    <submittedName>
        <fullName evidence="14">Netrin 4</fullName>
    </submittedName>
</protein>
<keyword evidence="5" id="KW-0677">Repeat</keyword>
<dbReference type="InterPro" id="IPR008211">
    <property type="entry name" value="Laminin_N"/>
</dbReference>
<dbReference type="OrthoDB" id="9855268at2759"/>